<keyword evidence="3" id="KW-0012">Acyltransferase</keyword>
<evidence type="ECO:0000259" key="2">
    <source>
        <dbReference type="Pfam" id="PF01757"/>
    </source>
</evidence>
<dbReference type="InterPro" id="IPR002656">
    <property type="entry name" value="Acyl_transf_3_dom"/>
</dbReference>
<dbReference type="PANTHER" id="PTHR23028">
    <property type="entry name" value="ACETYLTRANSFERASE"/>
    <property type="match status" value="1"/>
</dbReference>
<feature type="domain" description="Acyltransferase 3" evidence="2">
    <location>
        <begin position="9"/>
        <end position="361"/>
    </location>
</feature>
<dbReference type="EC" id="2.3.-.-" evidence="3"/>
<accession>A0ABV9Q9L6</accession>
<feature type="transmembrane region" description="Helical" evidence="1">
    <location>
        <begin position="248"/>
        <end position="267"/>
    </location>
</feature>
<protein>
    <submittedName>
        <fullName evidence="3">Acyltransferase family protein</fullName>
        <ecNumber evidence="3">2.3.-.-</ecNumber>
    </submittedName>
</protein>
<proteinExistence type="predicted"/>
<keyword evidence="3" id="KW-0808">Transferase</keyword>
<reference evidence="4" key="1">
    <citation type="journal article" date="2019" name="Int. J. Syst. Evol. Microbiol.">
        <title>The Global Catalogue of Microorganisms (GCM) 10K type strain sequencing project: providing services to taxonomists for standard genome sequencing and annotation.</title>
        <authorList>
            <consortium name="The Broad Institute Genomics Platform"/>
            <consortium name="The Broad Institute Genome Sequencing Center for Infectious Disease"/>
            <person name="Wu L."/>
            <person name="Ma J."/>
        </authorList>
    </citation>
    <scope>NUCLEOTIDE SEQUENCE [LARGE SCALE GENOMIC DNA]</scope>
    <source>
        <strain evidence="4">CCUG 49452</strain>
    </source>
</reference>
<feature type="transmembrane region" description="Helical" evidence="1">
    <location>
        <begin position="95"/>
        <end position="116"/>
    </location>
</feature>
<dbReference type="GO" id="GO:0016746">
    <property type="term" value="F:acyltransferase activity"/>
    <property type="evidence" value="ECO:0007669"/>
    <property type="project" value="UniProtKB-KW"/>
</dbReference>
<keyword evidence="4" id="KW-1185">Reference proteome</keyword>
<evidence type="ECO:0000313" key="3">
    <source>
        <dbReference type="EMBL" id="MFC4787539.1"/>
    </source>
</evidence>
<dbReference type="EMBL" id="JBHSHJ010000001">
    <property type="protein sequence ID" value="MFC4787539.1"/>
    <property type="molecule type" value="Genomic_DNA"/>
</dbReference>
<keyword evidence="1" id="KW-0472">Membrane</keyword>
<feature type="transmembrane region" description="Helical" evidence="1">
    <location>
        <begin position="41"/>
        <end position="59"/>
    </location>
</feature>
<feature type="transmembrane region" description="Helical" evidence="1">
    <location>
        <begin position="152"/>
        <end position="171"/>
    </location>
</feature>
<feature type="transmembrane region" description="Helical" evidence="1">
    <location>
        <begin position="342"/>
        <end position="365"/>
    </location>
</feature>
<name>A0ABV9Q9L6_9BURK</name>
<feature type="transmembrane region" description="Helical" evidence="1">
    <location>
        <begin position="12"/>
        <end position="29"/>
    </location>
</feature>
<feature type="transmembrane region" description="Helical" evidence="1">
    <location>
        <begin position="216"/>
        <end position="236"/>
    </location>
</feature>
<dbReference type="InterPro" id="IPR050879">
    <property type="entry name" value="Acyltransferase_3"/>
</dbReference>
<keyword evidence="1" id="KW-1133">Transmembrane helix</keyword>
<sequence>MLSASRIEQLTGLRFLAALGVLLCHWYILAPQMGPQFLFELGGHGVTLFFILSGFVLTWRYDTHQDTPTPTGRPTQQPLDGTLFAITRVARIAPLYWLALLLTGLAYWLFSPAIALGPAPQHTTDWVVGWALNMLALQAWVPNESVQQFWNAPGWSISAEFFFYACFPWLLQRHWLSGSAQSFAGVLVFFGFLVGLYLVGWPLWSHEETLMLSFASRLPLLGLLPFVVGMLCCRMLRRHHSWHRHQSGWTVVVGLLLVGTAWLTNVWTDAPLPLQTQLLVSYFMYVPLFALLIVSVALDEGPIGRWLCSPTLVLLGNASYALYLLHWLPLGMALHWVGPGQASLPIVMVGMLGLIVLSVGAYLWFEAPLRVRVSTGLQRLLCDNSRMV</sequence>
<gene>
    <name evidence="3" type="ORF">ACFO6X_00825</name>
</gene>
<dbReference type="RefSeq" id="WP_382429085.1">
    <property type="nucleotide sequence ID" value="NZ_JBHSHJ010000001.1"/>
</dbReference>
<evidence type="ECO:0000313" key="4">
    <source>
        <dbReference type="Proteomes" id="UP001596001"/>
    </source>
</evidence>
<feature type="transmembrane region" description="Helical" evidence="1">
    <location>
        <begin position="310"/>
        <end position="330"/>
    </location>
</feature>
<organism evidence="3 4">
    <name type="scientific">Giesbergeria sinuosa</name>
    <dbReference type="NCBI Taxonomy" id="80883"/>
    <lineage>
        <taxon>Bacteria</taxon>
        <taxon>Pseudomonadati</taxon>
        <taxon>Pseudomonadota</taxon>
        <taxon>Betaproteobacteria</taxon>
        <taxon>Burkholderiales</taxon>
        <taxon>Comamonadaceae</taxon>
        <taxon>Giesbergeria</taxon>
    </lineage>
</organism>
<feature type="transmembrane region" description="Helical" evidence="1">
    <location>
        <begin position="183"/>
        <end position="204"/>
    </location>
</feature>
<keyword evidence="1" id="KW-0812">Transmembrane</keyword>
<dbReference type="Proteomes" id="UP001596001">
    <property type="component" value="Unassembled WGS sequence"/>
</dbReference>
<evidence type="ECO:0000256" key="1">
    <source>
        <dbReference type="SAM" id="Phobius"/>
    </source>
</evidence>
<comment type="caution">
    <text evidence="3">The sequence shown here is derived from an EMBL/GenBank/DDBJ whole genome shotgun (WGS) entry which is preliminary data.</text>
</comment>
<feature type="transmembrane region" description="Helical" evidence="1">
    <location>
        <begin position="279"/>
        <end position="298"/>
    </location>
</feature>
<dbReference type="Pfam" id="PF01757">
    <property type="entry name" value="Acyl_transf_3"/>
    <property type="match status" value="1"/>
</dbReference>
<dbReference type="PANTHER" id="PTHR23028:SF53">
    <property type="entry name" value="ACYL_TRANSF_3 DOMAIN-CONTAINING PROTEIN"/>
    <property type="match status" value="1"/>
</dbReference>